<evidence type="ECO:0000256" key="1">
    <source>
        <dbReference type="ARBA" id="ARBA00004123"/>
    </source>
</evidence>
<sequence length="776" mass="84500">MVGLIPELTLEDLDLASKTKISKDPPDPVDPRDLTFADSFLDFESIEDWFKDIPNPDMAETGEVKVEVVEDGFIREANGCEGQIFNVYDPIDCGSEPTVDGSVPIDCGFVEKVECEISEHLSCSIEEELGKVSLLGGCDQNSVLDGGNCMRSERHEESSALNGENGMQSEIVSRNAGEREPQNNENGNESLKSKIEGENGARSEIVNESSESSSSSSSSSSSVDDSSDDDSSNDGDDMDEEENKKGKMKVEVEECDEAGEIEEGEIRDADGGEKRDKTDYIDYESAADDDDDDEVVAWTDAEIFDDGDEEEDDGGALKGPIRSKNELEVLPPIPPVNVTLEPHHQMMPVGVVLSILGTQAIVEGVQKHNPLNEGSILWITESRSPLGLIDEIFGPVIHPYYVVRYNSESEIPAGIQAGTSVSFVPEFADHVLNNKDVYKKGYDASGKNDEEVSDEAEFSDDEKEAEYRRMQKMTKRGMNDQNLGNRKNNRKKGKNKPGPWKNDQPSPQQTPKDAGQLPPNQHQHHFSPAAPSFDRGYCPSSSAAPQGFVGGTGLVPPFPAATQATGMNATSNGVWTNGMPFQQQNTSFPNGFPNNSSPWPSPYNHQYPYQMPIPERLPFYPQAEGQRFLSGAVLPGGQLNSFAGPTYSQGLMGQHGFNQTTFGIGLQGQPTPGQQLNAFAGPMYPQGMVGQHGFNQNAFGMGLQGQPTHPTLNADQGMLSNRLPVEQNCNMPQPVANTGNVGMQQFNPGASSNRGRRPSHRGGRHFGRGRGRQQSR</sequence>
<dbReference type="GO" id="GO:0001522">
    <property type="term" value="P:pseudouridine synthesis"/>
    <property type="evidence" value="ECO:0007669"/>
    <property type="project" value="InterPro"/>
</dbReference>
<feature type="compositionally biased region" description="Low complexity" evidence="9">
    <location>
        <begin position="208"/>
        <end position="224"/>
    </location>
</feature>
<dbReference type="KEGG" id="pavi:110772235"/>
<feature type="compositionally biased region" description="Acidic residues" evidence="9">
    <location>
        <begin position="253"/>
        <end position="263"/>
    </location>
</feature>
<dbReference type="PANTHER" id="PTHR31633">
    <property type="entry name" value="H/ACA RIBONUCLEOPROTEIN COMPLEX NON-CORE SUBUNIT NAF1"/>
    <property type="match status" value="1"/>
</dbReference>
<evidence type="ECO:0000256" key="7">
    <source>
        <dbReference type="ARBA" id="ARBA00022884"/>
    </source>
</evidence>
<comment type="similarity">
    <text evidence="2">Belongs to the NAF1 family.</text>
</comment>
<feature type="compositionally biased region" description="Acidic residues" evidence="9">
    <location>
        <begin position="451"/>
        <end position="464"/>
    </location>
</feature>
<name>A0A6P5TYV8_PRUAV</name>
<feature type="compositionally biased region" description="Basic and acidic residues" evidence="9">
    <location>
        <begin position="242"/>
        <end position="252"/>
    </location>
</feature>
<keyword evidence="7" id="KW-0694">RNA-binding</keyword>
<organism evidence="10 11">
    <name type="scientific">Prunus avium</name>
    <name type="common">Cherry</name>
    <name type="synonym">Cerasus avium</name>
    <dbReference type="NCBI Taxonomy" id="42229"/>
    <lineage>
        <taxon>Eukaryota</taxon>
        <taxon>Viridiplantae</taxon>
        <taxon>Streptophyta</taxon>
        <taxon>Embryophyta</taxon>
        <taxon>Tracheophyta</taxon>
        <taxon>Spermatophyta</taxon>
        <taxon>Magnoliopsida</taxon>
        <taxon>eudicotyledons</taxon>
        <taxon>Gunneridae</taxon>
        <taxon>Pentapetalae</taxon>
        <taxon>rosids</taxon>
        <taxon>fabids</taxon>
        <taxon>Rosales</taxon>
        <taxon>Rosaceae</taxon>
        <taxon>Amygdaloideae</taxon>
        <taxon>Amygdaleae</taxon>
        <taxon>Prunus</taxon>
    </lineage>
</organism>
<evidence type="ECO:0000256" key="2">
    <source>
        <dbReference type="ARBA" id="ARBA00009801"/>
    </source>
</evidence>
<gene>
    <name evidence="11" type="primary">LOC110772235</name>
</gene>
<keyword evidence="8" id="KW-0539">Nucleus</keyword>
<feature type="compositionally biased region" description="Basic and acidic residues" evidence="9">
    <location>
        <begin position="264"/>
        <end position="276"/>
    </location>
</feature>
<dbReference type="AlphaFoldDB" id="A0A6P5TYV8"/>
<feature type="compositionally biased region" description="Acidic residues" evidence="9">
    <location>
        <begin position="225"/>
        <end position="241"/>
    </location>
</feature>
<dbReference type="GeneID" id="110772235"/>
<dbReference type="Pfam" id="PF04410">
    <property type="entry name" value="Gar1"/>
    <property type="match status" value="1"/>
</dbReference>
<dbReference type="Proteomes" id="UP000515124">
    <property type="component" value="Unplaced"/>
</dbReference>
<evidence type="ECO:0000313" key="10">
    <source>
        <dbReference type="Proteomes" id="UP000515124"/>
    </source>
</evidence>
<feature type="compositionally biased region" description="Basic and acidic residues" evidence="9">
    <location>
        <begin position="191"/>
        <end position="201"/>
    </location>
</feature>
<feature type="compositionally biased region" description="Polar residues" evidence="9">
    <location>
        <begin position="727"/>
        <end position="753"/>
    </location>
</feature>
<dbReference type="InterPro" id="IPR038664">
    <property type="entry name" value="Gar1/Naf1_Cbf5-bd_sf"/>
</dbReference>
<dbReference type="GO" id="GO:0003723">
    <property type="term" value="F:RNA binding"/>
    <property type="evidence" value="ECO:0007669"/>
    <property type="project" value="UniProtKB-KW"/>
</dbReference>
<reference evidence="11" key="1">
    <citation type="submission" date="2025-08" db="UniProtKB">
        <authorList>
            <consortium name="RefSeq"/>
        </authorList>
    </citation>
    <scope>IDENTIFICATION</scope>
</reference>
<keyword evidence="6" id="KW-0597">Phosphoprotein</keyword>
<accession>A0A6P5TYV8</accession>
<protein>
    <recommendedName>
        <fullName evidence="3">H/ACA ribonucleoprotein complex non-core subunit NAF1</fullName>
    </recommendedName>
</protein>
<dbReference type="FunFam" id="2.40.10.230:FF:000002">
    <property type="entry name" value="H/ACA ribonucleoprotein complex non-core subunit NAF1"/>
    <property type="match status" value="1"/>
</dbReference>
<feature type="region of interest" description="Disordered" evidence="9">
    <location>
        <begin position="145"/>
        <end position="276"/>
    </location>
</feature>
<dbReference type="GO" id="GO:0000493">
    <property type="term" value="P:box H/ACA snoRNP assembly"/>
    <property type="evidence" value="ECO:0007669"/>
    <property type="project" value="InterPro"/>
</dbReference>
<dbReference type="InterPro" id="IPR040309">
    <property type="entry name" value="Naf1"/>
</dbReference>
<keyword evidence="4" id="KW-0690">Ribosome biogenesis</keyword>
<feature type="region of interest" description="Disordered" evidence="9">
    <location>
        <begin position="727"/>
        <end position="776"/>
    </location>
</feature>
<evidence type="ECO:0000313" key="11">
    <source>
        <dbReference type="RefSeq" id="XP_021832352.1"/>
    </source>
</evidence>
<evidence type="ECO:0000256" key="4">
    <source>
        <dbReference type="ARBA" id="ARBA00022517"/>
    </source>
</evidence>
<dbReference type="InterPro" id="IPR007504">
    <property type="entry name" value="H/ACA_rnp_Gar1/Naf1"/>
</dbReference>
<dbReference type="Gene3D" id="2.40.10.230">
    <property type="entry name" value="Probable tRNA pseudouridine synthase domain"/>
    <property type="match status" value="1"/>
</dbReference>
<comment type="subcellular location">
    <subcellularLocation>
        <location evidence="1">Nucleus</location>
    </subcellularLocation>
</comment>
<dbReference type="GO" id="GO:0005732">
    <property type="term" value="C:sno(s)RNA-containing ribonucleoprotein complex"/>
    <property type="evidence" value="ECO:0007669"/>
    <property type="project" value="InterPro"/>
</dbReference>
<evidence type="ECO:0000256" key="9">
    <source>
        <dbReference type="SAM" id="MobiDB-lite"/>
    </source>
</evidence>
<feature type="region of interest" description="Disordered" evidence="9">
    <location>
        <begin position="441"/>
        <end position="541"/>
    </location>
</feature>
<evidence type="ECO:0000256" key="8">
    <source>
        <dbReference type="ARBA" id="ARBA00023242"/>
    </source>
</evidence>
<dbReference type="SUPFAM" id="SSF50447">
    <property type="entry name" value="Translation proteins"/>
    <property type="match status" value="1"/>
</dbReference>
<dbReference type="InterPro" id="IPR009000">
    <property type="entry name" value="Transl_B-barrel_sf"/>
</dbReference>
<evidence type="ECO:0000256" key="6">
    <source>
        <dbReference type="ARBA" id="ARBA00022553"/>
    </source>
</evidence>
<feature type="compositionally biased region" description="Polar residues" evidence="9">
    <location>
        <begin position="159"/>
        <end position="172"/>
    </location>
</feature>
<keyword evidence="5" id="KW-0698">rRNA processing</keyword>
<feature type="compositionally biased region" description="Basic and acidic residues" evidence="9">
    <location>
        <begin position="441"/>
        <end position="450"/>
    </location>
</feature>
<dbReference type="PANTHER" id="PTHR31633:SF1">
    <property type="entry name" value="H_ACA RIBONUCLEOPROTEIN COMPLEX NON-CORE SUBUNIT NAF1"/>
    <property type="match status" value="1"/>
</dbReference>
<feature type="compositionally biased region" description="Basic residues" evidence="9">
    <location>
        <begin position="754"/>
        <end position="776"/>
    </location>
</feature>
<keyword evidence="10" id="KW-1185">Reference proteome</keyword>
<dbReference type="GO" id="GO:0006364">
    <property type="term" value="P:rRNA processing"/>
    <property type="evidence" value="ECO:0007669"/>
    <property type="project" value="UniProtKB-KW"/>
</dbReference>
<proteinExistence type="inferred from homology"/>
<evidence type="ECO:0000256" key="3">
    <source>
        <dbReference type="ARBA" id="ARBA00021438"/>
    </source>
</evidence>
<evidence type="ECO:0000256" key="5">
    <source>
        <dbReference type="ARBA" id="ARBA00022552"/>
    </source>
</evidence>
<dbReference type="GO" id="GO:0005634">
    <property type="term" value="C:nucleus"/>
    <property type="evidence" value="ECO:0007669"/>
    <property type="project" value="UniProtKB-SubCell"/>
</dbReference>
<dbReference type="RefSeq" id="XP_021832352.1">
    <property type="nucleotide sequence ID" value="XM_021976660.1"/>
</dbReference>